<dbReference type="GO" id="GO:0003735">
    <property type="term" value="F:structural constituent of ribosome"/>
    <property type="evidence" value="ECO:0007669"/>
    <property type="project" value="InterPro"/>
</dbReference>
<dbReference type="Pfam" id="PF01165">
    <property type="entry name" value="Ribosomal_S21"/>
    <property type="match status" value="1"/>
</dbReference>
<dbReference type="GO" id="GO:0006412">
    <property type="term" value="P:translation"/>
    <property type="evidence" value="ECO:0007669"/>
    <property type="project" value="UniProtKB-UniRule"/>
</dbReference>
<dbReference type="HAMAP" id="MF_00358">
    <property type="entry name" value="Ribosomal_bS21"/>
    <property type="match status" value="1"/>
</dbReference>
<protein>
    <recommendedName>
        <fullName evidence="4 5">Small ribosomal subunit protein bS21</fullName>
    </recommendedName>
</protein>
<evidence type="ECO:0000256" key="3">
    <source>
        <dbReference type="ARBA" id="ARBA00023274"/>
    </source>
</evidence>
<name>Q2Z033_9CHLR</name>
<dbReference type="InterPro" id="IPR001911">
    <property type="entry name" value="Ribosomal_bS21"/>
</dbReference>
<reference evidence="6" key="1">
    <citation type="journal article" date="2005" name="Environ. Microbiol.">
        <title>Lateral gene transfer and phylogenetic assignment of environmental fosmid clones.</title>
        <authorList>
            <person name="Nesbo C.L."/>
            <person name="Boucher Y."/>
            <person name="Dlutek M."/>
            <person name="Doolittle F.W."/>
        </authorList>
    </citation>
    <scope>NUCLEOTIDE SEQUENCE</scope>
</reference>
<proteinExistence type="inferred from homology"/>
<comment type="similarity">
    <text evidence="1 5">Belongs to the bacterial ribosomal protein bS21 family.</text>
</comment>
<sequence>MTYATTSAWKPLPWLGWSMNVSRVFLFPRQGFCKRKEVRTLATVNLRPNESQDQLLKRFRKKVAKSGILSTVRRKRWFVSKSELRRIQKKKSIRRIRRKQRPEYE</sequence>
<evidence type="ECO:0000256" key="4">
    <source>
        <dbReference type="ARBA" id="ARBA00035135"/>
    </source>
</evidence>
<dbReference type="GO" id="GO:1990904">
    <property type="term" value="C:ribonucleoprotein complex"/>
    <property type="evidence" value="ECO:0007669"/>
    <property type="project" value="UniProtKB-KW"/>
</dbReference>
<keyword evidence="3 5" id="KW-0687">Ribonucleoprotein</keyword>
<organism evidence="6">
    <name type="scientific">uncultured Chloroflexota bacterium</name>
    <dbReference type="NCBI Taxonomy" id="166587"/>
    <lineage>
        <taxon>Bacteria</taxon>
        <taxon>Bacillati</taxon>
        <taxon>Chloroflexota</taxon>
        <taxon>environmental samples</taxon>
    </lineage>
</organism>
<dbReference type="AlphaFoldDB" id="Q2Z033"/>
<evidence type="ECO:0000256" key="2">
    <source>
        <dbReference type="ARBA" id="ARBA00022980"/>
    </source>
</evidence>
<keyword evidence="2 5" id="KW-0689">Ribosomal protein</keyword>
<gene>
    <name evidence="5" type="primary">rpsU</name>
</gene>
<dbReference type="EMBL" id="AJ937764">
    <property type="protein sequence ID" value="CAI78532.1"/>
    <property type="molecule type" value="Genomic_DNA"/>
</dbReference>
<dbReference type="InterPro" id="IPR038380">
    <property type="entry name" value="Ribosomal_bS21_sf"/>
</dbReference>
<evidence type="ECO:0000256" key="5">
    <source>
        <dbReference type="HAMAP-Rule" id="MF_00358"/>
    </source>
</evidence>
<dbReference type="Gene3D" id="1.20.5.1150">
    <property type="entry name" value="Ribosomal protein S8"/>
    <property type="match status" value="1"/>
</dbReference>
<dbReference type="NCBIfam" id="TIGR00030">
    <property type="entry name" value="S21p"/>
    <property type="match status" value="1"/>
</dbReference>
<dbReference type="GO" id="GO:0005840">
    <property type="term" value="C:ribosome"/>
    <property type="evidence" value="ECO:0007669"/>
    <property type="project" value="UniProtKB-KW"/>
</dbReference>
<evidence type="ECO:0000313" key="6">
    <source>
        <dbReference type="EMBL" id="CAI78532.1"/>
    </source>
</evidence>
<evidence type="ECO:0000256" key="1">
    <source>
        <dbReference type="ARBA" id="ARBA00006640"/>
    </source>
</evidence>
<accession>Q2Z033</accession>